<evidence type="ECO:0000256" key="5">
    <source>
        <dbReference type="ARBA" id="ARBA00023239"/>
    </source>
</evidence>
<dbReference type="PROSITE" id="PS00704">
    <property type="entry name" value="PROK_CO2_ANHYDRASE_1"/>
    <property type="match status" value="1"/>
</dbReference>
<feature type="binding site" evidence="7">
    <location>
        <position position="40"/>
    </location>
    <ligand>
        <name>Zn(2+)</name>
        <dbReference type="ChEBI" id="CHEBI:29105"/>
    </ligand>
</feature>
<evidence type="ECO:0000256" key="7">
    <source>
        <dbReference type="PIRSR" id="PIRSR601765-1"/>
    </source>
</evidence>
<dbReference type="CDD" id="cd00884">
    <property type="entry name" value="beta_CA_cladeB"/>
    <property type="match status" value="1"/>
</dbReference>
<dbReference type="SUPFAM" id="SSF53056">
    <property type="entry name" value="beta-carbonic anhydrase, cab"/>
    <property type="match status" value="1"/>
</dbReference>
<protein>
    <recommendedName>
        <fullName evidence="2 8">Carbonic anhydrase</fullName>
        <ecNumber evidence="2 8">4.2.1.1</ecNumber>
    </recommendedName>
    <alternativeName>
        <fullName evidence="8">Carbonate dehydratase</fullName>
    </alternativeName>
</protein>
<evidence type="ECO:0000313" key="10">
    <source>
        <dbReference type="Proteomes" id="UP000194309"/>
    </source>
</evidence>
<keyword evidence="4 7" id="KW-0862">Zinc</keyword>
<dbReference type="GO" id="GO:0015976">
    <property type="term" value="P:carbon utilization"/>
    <property type="evidence" value="ECO:0007669"/>
    <property type="project" value="InterPro"/>
</dbReference>
<accession>A0A1X9SQN3</accession>
<sequence length="223" mass="25658">MHHNIINGAVKFMEENFIEHKELFEHLSKKQAPHTLFIGCSDSRVVPNLITNTLPGELFVVRNIANIVPHYRLVDEFLATTAAIEYAIHTLGIKNIIVCGHSNCGGCEALYQSDDKLANTPIVKKWLMIIEDIKTEVLKDKNITPAKRAWVTERLNIINSLQNIMTFPGVIDKLKAKELRLYGWHYIIETGELYNYDDTTKSFKLLEKSINYEEIYSQIFTDF</sequence>
<feature type="binding site" evidence="7">
    <location>
        <position position="42"/>
    </location>
    <ligand>
        <name>Zn(2+)</name>
        <dbReference type="ChEBI" id="CHEBI:29105"/>
    </ligand>
</feature>
<comment type="function">
    <text evidence="8">Reversible hydration of carbon dioxide.</text>
</comment>
<dbReference type="KEGG" id="cdev:CIGN_0264"/>
<evidence type="ECO:0000313" key="9">
    <source>
        <dbReference type="EMBL" id="ARQ98574.1"/>
    </source>
</evidence>
<accession>A0A381D7E7</accession>
<evidence type="ECO:0000256" key="2">
    <source>
        <dbReference type="ARBA" id="ARBA00012925"/>
    </source>
</evidence>
<evidence type="ECO:0000256" key="6">
    <source>
        <dbReference type="ARBA" id="ARBA00048348"/>
    </source>
</evidence>
<keyword evidence="10" id="KW-1185">Reference proteome</keyword>
<dbReference type="PANTHER" id="PTHR11002:SF76">
    <property type="entry name" value="CARBONIC ANHYDRASE"/>
    <property type="match status" value="1"/>
</dbReference>
<dbReference type="InterPro" id="IPR045066">
    <property type="entry name" value="Beta_CA_cladeB"/>
</dbReference>
<dbReference type="InterPro" id="IPR015892">
    <property type="entry name" value="Carbonic_anhydrase_CS"/>
</dbReference>
<feature type="binding site" evidence="7">
    <location>
        <position position="104"/>
    </location>
    <ligand>
        <name>Zn(2+)</name>
        <dbReference type="ChEBI" id="CHEBI:29105"/>
    </ligand>
</feature>
<dbReference type="STRING" id="1660064.CIGN_0264"/>
<comment type="cofactor">
    <cofactor evidence="7">
        <name>Zn(2+)</name>
        <dbReference type="ChEBI" id="CHEBI:29105"/>
    </cofactor>
    <text evidence="7">Binds 1 zinc ion per subunit.</text>
</comment>
<dbReference type="GO" id="GO:0008270">
    <property type="term" value="F:zinc ion binding"/>
    <property type="evidence" value="ECO:0007669"/>
    <property type="project" value="UniProtKB-UniRule"/>
</dbReference>
<gene>
    <name evidence="9" type="primary">canB</name>
    <name evidence="9" type="ORF">CIGN_0264</name>
</gene>
<evidence type="ECO:0000256" key="8">
    <source>
        <dbReference type="RuleBase" id="RU003956"/>
    </source>
</evidence>
<feature type="binding site" evidence="7">
    <location>
        <position position="101"/>
    </location>
    <ligand>
        <name>Zn(2+)</name>
        <dbReference type="ChEBI" id="CHEBI:29105"/>
    </ligand>
</feature>
<keyword evidence="3 7" id="KW-0479">Metal-binding</keyword>
<proteinExistence type="inferred from homology"/>
<dbReference type="Gene3D" id="3.40.1050.10">
    <property type="entry name" value="Carbonic anhydrase"/>
    <property type="match status" value="1"/>
</dbReference>
<keyword evidence="5 8" id="KW-0456">Lyase</keyword>
<dbReference type="GO" id="GO:0004089">
    <property type="term" value="F:carbonate dehydratase activity"/>
    <property type="evidence" value="ECO:0007669"/>
    <property type="project" value="UniProtKB-UniRule"/>
</dbReference>
<dbReference type="EMBL" id="CP018788">
    <property type="protein sequence ID" value="ARQ98574.1"/>
    <property type="molecule type" value="Genomic_DNA"/>
</dbReference>
<dbReference type="Proteomes" id="UP000194309">
    <property type="component" value="Chromosome"/>
</dbReference>
<dbReference type="PROSITE" id="PS00705">
    <property type="entry name" value="PROK_CO2_ANHYDRASE_2"/>
    <property type="match status" value="1"/>
</dbReference>
<evidence type="ECO:0000256" key="1">
    <source>
        <dbReference type="ARBA" id="ARBA00006217"/>
    </source>
</evidence>
<dbReference type="PANTHER" id="PTHR11002">
    <property type="entry name" value="CARBONIC ANHYDRASE"/>
    <property type="match status" value="1"/>
</dbReference>
<comment type="catalytic activity">
    <reaction evidence="6 8">
        <text>hydrogencarbonate + H(+) = CO2 + H2O</text>
        <dbReference type="Rhea" id="RHEA:10748"/>
        <dbReference type="ChEBI" id="CHEBI:15377"/>
        <dbReference type="ChEBI" id="CHEBI:15378"/>
        <dbReference type="ChEBI" id="CHEBI:16526"/>
        <dbReference type="ChEBI" id="CHEBI:17544"/>
        <dbReference type="EC" id="4.2.1.1"/>
    </reaction>
</comment>
<comment type="similarity">
    <text evidence="1 8">Belongs to the beta-class carbonic anhydrase family.</text>
</comment>
<dbReference type="EC" id="4.2.1.1" evidence="2 8"/>
<name>A0A1X9SQN3_9BACT</name>
<dbReference type="AlphaFoldDB" id="A0A1X9SQN3"/>
<dbReference type="InterPro" id="IPR001765">
    <property type="entry name" value="Carbonic_anhydrase"/>
</dbReference>
<evidence type="ECO:0000256" key="4">
    <source>
        <dbReference type="ARBA" id="ARBA00022833"/>
    </source>
</evidence>
<dbReference type="InterPro" id="IPR036874">
    <property type="entry name" value="Carbonic_anhydrase_sf"/>
</dbReference>
<dbReference type="SMART" id="SM00947">
    <property type="entry name" value="Pro_CA"/>
    <property type="match status" value="1"/>
</dbReference>
<evidence type="ECO:0000256" key="3">
    <source>
        <dbReference type="ARBA" id="ARBA00022723"/>
    </source>
</evidence>
<organism evidence="9 10">
    <name type="scientific">Campylobacter devanensis</name>
    <dbReference type="NCBI Taxonomy" id="3161138"/>
    <lineage>
        <taxon>Bacteria</taxon>
        <taxon>Pseudomonadati</taxon>
        <taxon>Campylobacterota</taxon>
        <taxon>Epsilonproteobacteria</taxon>
        <taxon>Campylobacterales</taxon>
        <taxon>Campylobacteraceae</taxon>
        <taxon>Campylobacter</taxon>
    </lineage>
</organism>
<dbReference type="Pfam" id="PF00484">
    <property type="entry name" value="Pro_CA"/>
    <property type="match status" value="1"/>
</dbReference>
<reference evidence="9 10" key="1">
    <citation type="journal article" date="2017" name="Genome Biol. Evol.">
        <title>Comparative Genomic Analysis Identifies a Campylobacter Clade Deficient in Selenium Metabolism.</title>
        <authorList>
            <person name="Miller W.G."/>
            <person name="Yee E."/>
            <person name="Lopes B.S."/>
            <person name="Chapman M.H."/>
            <person name="Huynh S."/>
            <person name="Bono J.L."/>
            <person name="Parker C.T."/>
            <person name="Strachan N.J.C."/>
            <person name="Forbes K.J."/>
        </authorList>
    </citation>
    <scope>NUCLEOTIDE SEQUENCE [LARGE SCALE GENOMIC DNA]</scope>
    <source>
        <strain evidence="9 10">NCTC 13003</strain>
    </source>
</reference>